<dbReference type="EMBL" id="PJQY01000719">
    <property type="protein sequence ID" value="PQQ08504.1"/>
    <property type="molecule type" value="Genomic_DNA"/>
</dbReference>
<protein>
    <submittedName>
        <fullName evidence="1">Uncharacterized protein</fullName>
    </submittedName>
</protein>
<accession>A0A314YTR3</accession>
<dbReference type="AlphaFoldDB" id="A0A314YTR3"/>
<gene>
    <name evidence="1" type="ORF">Pyn_37554</name>
</gene>
<organism evidence="1 2">
    <name type="scientific">Prunus yedoensis var. nudiflora</name>
    <dbReference type="NCBI Taxonomy" id="2094558"/>
    <lineage>
        <taxon>Eukaryota</taxon>
        <taxon>Viridiplantae</taxon>
        <taxon>Streptophyta</taxon>
        <taxon>Embryophyta</taxon>
        <taxon>Tracheophyta</taxon>
        <taxon>Spermatophyta</taxon>
        <taxon>Magnoliopsida</taxon>
        <taxon>eudicotyledons</taxon>
        <taxon>Gunneridae</taxon>
        <taxon>Pentapetalae</taxon>
        <taxon>rosids</taxon>
        <taxon>fabids</taxon>
        <taxon>Rosales</taxon>
        <taxon>Rosaceae</taxon>
        <taxon>Amygdaloideae</taxon>
        <taxon>Amygdaleae</taxon>
        <taxon>Prunus</taxon>
    </lineage>
</organism>
<name>A0A314YTR3_PRUYE</name>
<keyword evidence="2" id="KW-1185">Reference proteome</keyword>
<dbReference type="Proteomes" id="UP000250321">
    <property type="component" value="Unassembled WGS sequence"/>
</dbReference>
<proteinExistence type="predicted"/>
<evidence type="ECO:0000313" key="2">
    <source>
        <dbReference type="Proteomes" id="UP000250321"/>
    </source>
</evidence>
<reference evidence="1 2" key="1">
    <citation type="submission" date="2018-02" db="EMBL/GenBank/DDBJ databases">
        <title>Draft genome of wild Prunus yedoensis var. nudiflora.</title>
        <authorList>
            <person name="Baek S."/>
            <person name="Kim J.-H."/>
            <person name="Choi K."/>
            <person name="Kim G.-B."/>
            <person name="Cho A."/>
            <person name="Jang H."/>
            <person name="Shin C.-H."/>
            <person name="Yu H.-J."/>
            <person name="Mun J.-H."/>
        </authorList>
    </citation>
    <scope>NUCLEOTIDE SEQUENCE [LARGE SCALE GENOMIC DNA]</scope>
    <source>
        <strain evidence="2">cv. Jeju island</strain>
        <tissue evidence="1">Leaf</tissue>
    </source>
</reference>
<evidence type="ECO:0000313" key="1">
    <source>
        <dbReference type="EMBL" id="PQQ08504.1"/>
    </source>
</evidence>
<sequence>MAKAVTLGADIAGGSQGCNSGHRCDRGTRPNVHCQVGIIIPDPPIFINRIIVSPRPHREEGRLRPGLGRNLGSIMVLAHIDFPRRETVGGQQREKSHLGQARLPGREFQWIWPPWFWKGYNGGH</sequence>
<comment type="caution">
    <text evidence="1">The sequence shown here is derived from an EMBL/GenBank/DDBJ whole genome shotgun (WGS) entry which is preliminary data.</text>
</comment>